<organism evidence="1 2">
    <name type="scientific">Taxus chinensis</name>
    <name type="common">Chinese yew</name>
    <name type="synonym">Taxus wallichiana var. chinensis</name>
    <dbReference type="NCBI Taxonomy" id="29808"/>
    <lineage>
        <taxon>Eukaryota</taxon>
        <taxon>Viridiplantae</taxon>
        <taxon>Streptophyta</taxon>
        <taxon>Embryophyta</taxon>
        <taxon>Tracheophyta</taxon>
        <taxon>Spermatophyta</taxon>
        <taxon>Pinopsida</taxon>
        <taxon>Pinidae</taxon>
        <taxon>Conifers II</taxon>
        <taxon>Cupressales</taxon>
        <taxon>Taxaceae</taxon>
        <taxon>Taxus</taxon>
    </lineage>
</organism>
<dbReference type="EMBL" id="JAHRHJ020000011">
    <property type="protein sequence ID" value="KAH9295662.1"/>
    <property type="molecule type" value="Genomic_DNA"/>
</dbReference>
<feature type="non-terminal residue" evidence="1">
    <location>
        <position position="1"/>
    </location>
</feature>
<reference evidence="1 2" key="1">
    <citation type="journal article" date="2021" name="Nat. Plants">
        <title>The Taxus genome provides insights into paclitaxel biosynthesis.</title>
        <authorList>
            <person name="Xiong X."/>
            <person name="Gou J."/>
            <person name="Liao Q."/>
            <person name="Li Y."/>
            <person name="Zhou Q."/>
            <person name="Bi G."/>
            <person name="Li C."/>
            <person name="Du R."/>
            <person name="Wang X."/>
            <person name="Sun T."/>
            <person name="Guo L."/>
            <person name="Liang H."/>
            <person name="Lu P."/>
            <person name="Wu Y."/>
            <person name="Zhang Z."/>
            <person name="Ro D.K."/>
            <person name="Shang Y."/>
            <person name="Huang S."/>
            <person name="Yan J."/>
        </authorList>
    </citation>
    <scope>NUCLEOTIDE SEQUENCE [LARGE SCALE GENOMIC DNA]</scope>
    <source>
        <strain evidence="1">Ta-2019</strain>
    </source>
</reference>
<evidence type="ECO:0000313" key="1">
    <source>
        <dbReference type="EMBL" id="KAH9295662.1"/>
    </source>
</evidence>
<feature type="non-terminal residue" evidence="1">
    <location>
        <position position="73"/>
    </location>
</feature>
<accession>A0AA38FBQ1</accession>
<evidence type="ECO:0000313" key="2">
    <source>
        <dbReference type="Proteomes" id="UP000824469"/>
    </source>
</evidence>
<name>A0AA38FBQ1_TAXCH</name>
<dbReference type="Proteomes" id="UP000824469">
    <property type="component" value="Unassembled WGS sequence"/>
</dbReference>
<dbReference type="AlphaFoldDB" id="A0AA38FBQ1"/>
<comment type="caution">
    <text evidence="1">The sequence shown here is derived from an EMBL/GenBank/DDBJ whole genome shotgun (WGS) entry which is preliminary data.</text>
</comment>
<sequence length="73" mass="8158">CSMDVKHSTDSVYFMLSIPGRPKISAMLKEIPGCVKENHTTFRIPTQTPCPMDDLRLLESCLAGNHPREVAKN</sequence>
<proteinExistence type="predicted"/>
<protein>
    <submittedName>
        <fullName evidence="1">Uncharacterized protein</fullName>
    </submittedName>
</protein>
<gene>
    <name evidence="1" type="ORF">KI387_039250</name>
</gene>
<keyword evidence="2" id="KW-1185">Reference proteome</keyword>